<dbReference type="EMBL" id="OU015566">
    <property type="protein sequence ID" value="CAG5108520.1"/>
    <property type="molecule type" value="Genomic_DNA"/>
</dbReference>
<comment type="caution">
    <text evidence="13">Lacks conserved residue(s) required for the propagation of feature annotation.</text>
</comment>
<organism evidence="14 15">
    <name type="scientific">Oikopleura dioica</name>
    <name type="common">Tunicate</name>
    <dbReference type="NCBI Taxonomy" id="34765"/>
    <lineage>
        <taxon>Eukaryota</taxon>
        <taxon>Metazoa</taxon>
        <taxon>Chordata</taxon>
        <taxon>Tunicata</taxon>
        <taxon>Appendicularia</taxon>
        <taxon>Copelata</taxon>
        <taxon>Oikopleuridae</taxon>
        <taxon>Oikopleura</taxon>
    </lineage>
</organism>
<dbReference type="Gene3D" id="1.20.120.1630">
    <property type="match status" value="1"/>
</dbReference>
<comment type="subcellular location">
    <subcellularLocation>
        <location evidence="13">Endoplasmic reticulum membrane</location>
        <topology evidence="13">Multi-pass membrane protein</topology>
    </subcellularLocation>
    <subcellularLocation>
        <location evidence="2">Membrane</location>
        <topology evidence="2">Multi-pass membrane protein</topology>
    </subcellularLocation>
</comment>
<evidence type="ECO:0000313" key="15">
    <source>
        <dbReference type="Proteomes" id="UP001158576"/>
    </source>
</evidence>
<evidence type="ECO:0000256" key="5">
    <source>
        <dbReference type="ARBA" id="ARBA00022603"/>
    </source>
</evidence>
<keyword evidence="5 13" id="KW-0489">Methyltransferase</keyword>
<keyword evidence="7 13" id="KW-0949">S-adenosyl-L-methionine</keyword>
<feature type="transmembrane region" description="Helical" evidence="13">
    <location>
        <begin position="32"/>
        <end position="48"/>
    </location>
</feature>
<evidence type="ECO:0000256" key="10">
    <source>
        <dbReference type="ARBA" id="ARBA00023136"/>
    </source>
</evidence>
<dbReference type="InterPro" id="IPR007269">
    <property type="entry name" value="ICMT_MeTrfase"/>
</dbReference>
<evidence type="ECO:0000256" key="11">
    <source>
        <dbReference type="ARBA" id="ARBA00023572"/>
    </source>
</evidence>
<keyword evidence="13" id="KW-0256">Endoplasmic reticulum</keyword>
<comment type="function">
    <text evidence="11">Catalyzes the post-translational methylation of isoprenylated C-terminal cysteine residues.</text>
</comment>
<protein>
    <recommendedName>
        <fullName evidence="12 13">Protein-S-isoprenylcysteine O-methyltransferase</fullName>
        <ecNumber evidence="4 13">2.1.1.100</ecNumber>
    </recommendedName>
</protein>
<name>A0ABN7T1W4_OIKDI</name>
<dbReference type="Proteomes" id="UP001158576">
    <property type="component" value="Chromosome 1"/>
</dbReference>
<keyword evidence="9 13" id="KW-1133">Transmembrane helix</keyword>
<evidence type="ECO:0000256" key="12">
    <source>
        <dbReference type="ARBA" id="ARBA00023656"/>
    </source>
</evidence>
<comment type="similarity">
    <text evidence="3 13">Belongs to the class VI-like SAM-binding methyltransferase superfamily. Isoprenylcysteine carboxyl methyltransferase family.</text>
</comment>
<keyword evidence="6" id="KW-0808">Transferase</keyword>
<dbReference type="PROSITE" id="PS51564">
    <property type="entry name" value="SAM_ICMT"/>
    <property type="match status" value="1"/>
</dbReference>
<dbReference type="PANTHER" id="PTHR12714:SF9">
    <property type="entry name" value="PROTEIN-S-ISOPRENYLCYSTEINE O-METHYLTRANSFERASE"/>
    <property type="match status" value="1"/>
</dbReference>
<comment type="catalytic activity">
    <reaction evidence="1 13">
        <text>[protein]-C-terminal S-[(2E,6E)-farnesyl]-L-cysteine + S-adenosyl-L-methionine = [protein]-C-terminal S-[(2E,6E)-farnesyl]-L-cysteine methyl ester + S-adenosyl-L-homocysteine</text>
        <dbReference type="Rhea" id="RHEA:21672"/>
        <dbReference type="Rhea" id="RHEA-COMP:12125"/>
        <dbReference type="Rhea" id="RHEA-COMP:12126"/>
        <dbReference type="ChEBI" id="CHEBI:57856"/>
        <dbReference type="ChEBI" id="CHEBI:59789"/>
        <dbReference type="ChEBI" id="CHEBI:90510"/>
        <dbReference type="ChEBI" id="CHEBI:90511"/>
        <dbReference type="EC" id="2.1.1.100"/>
    </reaction>
</comment>
<feature type="transmembrane region" description="Helical" evidence="13">
    <location>
        <begin position="117"/>
        <end position="139"/>
    </location>
</feature>
<evidence type="ECO:0000256" key="4">
    <source>
        <dbReference type="ARBA" id="ARBA00012151"/>
    </source>
</evidence>
<evidence type="ECO:0000256" key="13">
    <source>
        <dbReference type="RuleBase" id="RU362022"/>
    </source>
</evidence>
<dbReference type="PANTHER" id="PTHR12714">
    <property type="entry name" value="PROTEIN-S ISOPRENYLCYSTEINE O-METHYLTRANSFERASE"/>
    <property type="match status" value="1"/>
</dbReference>
<sequence>MRNRPLLCCLVTLSTFFSMIWLLAQIEKDRRFVQFALGICLFGSFFVLRNFTLASVVRAAFIGVLYSCSWEVPEPLDSFIIIVSIFHLGEYLAVALSNPAQLKYTSFLLNHSPAYHAAMAAAVIEFAGLHALFGTGYVISVVSRFGFYLTLFGDFIRKLSMIWCGAGFTHLIQYHRRSEHKLVTSGPYSLCRHPSYFGWGLWSIASQVCLCNPVCIIIYTAATYTFFAERIPHEEQTLLYLFGREYEEYRKKVPFSGIPWLDLEHPAND</sequence>
<keyword evidence="15" id="KW-1185">Reference proteome</keyword>
<evidence type="ECO:0000256" key="2">
    <source>
        <dbReference type="ARBA" id="ARBA00004141"/>
    </source>
</evidence>
<evidence type="ECO:0000256" key="8">
    <source>
        <dbReference type="ARBA" id="ARBA00022692"/>
    </source>
</evidence>
<gene>
    <name evidence="14" type="ORF">OKIOD_LOCUS12601</name>
</gene>
<evidence type="ECO:0000256" key="7">
    <source>
        <dbReference type="ARBA" id="ARBA00022691"/>
    </source>
</evidence>
<proteinExistence type="inferred from homology"/>
<dbReference type="EC" id="2.1.1.100" evidence="4 13"/>
<evidence type="ECO:0000313" key="14">
    <source>
        <dbReference type="EMBL" id="CAG5108520.1"/>
    </source>
</evidence>
<evidence type="ECO:0000256" key="9">
    <source>
        <dbReference type="ARBA" id="ARBA00022989"/>
    </source>
</evidence>
<keyword evidence="10 13" id="KW-0472">Membrane</keyword>
<evidence type="ECO:0000256" key="3">
    <source>
        <dbReference type="ARBA" id="ARBA00009140"/>
    </source>
</evidence>
<reference evidence="14 15" key="1">
    <citation type="submission" date="2021-04" db="EMBL/GenBank/DDBJ databases">
        <authorList>
            <person name="Bliznina A."/>
        </authorList>
    </citation>
    <scope>NUCLEOTIDE SEQUENCE [LARGE SCALE GENOMIC DNA]</scope>
</reference>
<dbReference type="Pfam" id="PF04140">
    <property type="entry name" value="ICMT"/>
    <property type="match status" value="1"/>
</dbReference>
<dbReference type="InterPro" id="IPR025770">
    <property type="entry name" value="PPMT_MeTrfase"/>
</dbReference>
<accession>A0ABN7T1W4</accession>
<keyword evidence="8 13" id="KW-0812">Transmembrane</keyword>
<evidence type="ECO:0000256" key="6">
    <source>
        <dbReference type="ARBA" id="ARBA00022679"/>
    </source>
</evidence>
<evidence type="ECO:0000256" key="1">
    <source>
        <dbReference type="ARBA" id="ARBA00001450"/>
    </source>
</evidence>